<dbReference type="STRING" id="258594.RPA0023"/>
<keyword evidence="2 6" id="KW-0808">Transferase</keyword>
<dbReference type="SFLD" id="SFLDG01150">
    <property type="entry name" value="Main.1:_Beta-like"/>
    <property type="match status" value="1"/>
</dbReference>
<reference evidence="6" key="1">
    <citation type="journal article" date="2004" name="Nat. Biotechnol.">
        <title>Complete genome sequence of the metabolically versatile photosynthetic bacterium Rhodopseudomonas palustris.</title>
        <authorList>
            <person name="Larimer F.W."/>
            <person name="Chain P."/>
            <person name="Hauser L."/>
            <person name="Lamerdin J."/>
            <person name="Malfatti S."/>
            <person name="Do L."/>
            <person name="Land M.L."/>
            <person name="Pelletier D.A."/>
            <person name="Beatty J.T."/>
            <person name="Lang A.S."/>
            <person name="Tabita F.R."/>
            <person name="Gibson J.L."/>
            <person name="Hanson T.E."/>
            <person name="Bobst C."/>
            <person name="Torres J.L."/>
            <person name="Peres C."/>
            <person name="Harrison F.H."/>
            <person name="Gibson J."/>
            <person name="Harwood C.S."/>
        </authorList>
    </citation>
    <scope>NUCLEOTIDE SEQUENCE [LARGE SCALE GENOMIC DNA]</scope>
    <source>
        <strain evidence="6">CGA009</strain>
    </source>
</reference>
<comment type="catalytic activity">
    <reaction evidence="3">
        <text>RX + glutathione = an S-substituted glutathione + a halide anion + H(+)</text>
        <dbReference type="Rhea" id="RHEA:16437"/>
        <dbReference type="ChEBI" id="CHEBI:15378"/>
        <dbReference type="ChEBI" id="CHEBI:16042"/>
        <dbReference type="ChEBI" id="CHEBI:17792"/>
        <dbReference type="ChEBI" id="CHEBI:57925"/>
        <dbReference type="ChEBI" id="CHEBI:90779"/>
        <dbReference type="EC" id="2.5.1.18"/>
    </reaction>
</comment>
<dbReference type="GO" id="GO:0004601">
    <property type="term" value="F:peroxidase activity"/>
    <property type="evidence" value="ECO:0007669"/>
    <property type="project" value="UniProtKB-ARBA"/>
</dbReference>
<dbReference type="AlphaFoldDB" id="Q6NDT1"/>
<dbReference type="Pfam" id="PF13410">
    <property type="entry name" value="GST_C_2"/>
    <property type="match status" value="1"/>
</dbReference>
<dbReference type="EMBL" id="BX572593">
    <property type="protein sequence ID" value="CAE25467.1"/>
    <property type="molecule type" value="Genomic_DNA"/>
</dbReference>
<dbReference type="PROSITE" id="PS50404">
    <property type="entry name" value="GST_NTER"/>
    <property type="match status" value="1"/>
</dbReference>
<dbReference type="PROSITE" id="PS50405">
    <property type="entry name" value="GST_CTER"/>
    <property type="match status" value="1"/>
</dbReference>
<dbReference type="FunFam" id="1.20.1050.10:FF:000061">
    <property type="entry name" value="Glutathione S-transferase 3"/>
    <property type="match status" value="1"/>
</dbReference>
<dbReference type="PANTHER" id="PTHR44051:SF9">
    <property type="entry name" value="GLUTATHIONE S-TRANSFERASE 1"/>
    <property type="match status" value="1"/>
</dbReference>
<dbReference type="SUPFAM" id="SSF47616">
    <property type="entry name" value="GST C-terminal domain-like"/>
    <property type="match status" value="1"/>
</dbReference>
<dbReference type="PhylomeDB" id="Q6NDT1"/>
<dbReference type="InterPro" id="IPR036249">
    <property type="entry name" value="Thioredoxin-like_sf"/>
</dbReference>
<evidence type="ECO:0000256" key="3">
    <source>
        <dbReference type="ARBA" id="ARBA00047960"/>
    </source>
</evidence>
<dbReference type="SFLD" id="SFLDS00019">
    <property type="entry name" value="Glutathione_Transferase_(cytos"/>
    <property type="match status" value="1"/>
</dbReference>
<name>Q6NDT1_RHOPA</name>
<sequence>MSRAAETLLRRCAFSRLVPLQSLTDIRDHRDMLTVHHLNNSRSQRVLWLLEELDTPYEIKRYQRQPDMMAPKELRAVHPLGKSPVITDNGNTIAESGAIIEYIVGTYGNGRLIPPPNTPERLRYTYWLHYAEGSAMPPLLLKLLFSMMPQRAPALVRPLVKMVASGALTGFVDPQLKLHMDYWESELGKAAYFAGDEFTAADIQMSFPLEAAAARGGLDQRYPKAQAWLERIHARPAYNRALEKGGPYEIGKA</sequence>
<dbReference type="InterPro" id="IPR004045">
    <property type="entry name" value="Glutathione_S-Trfase_N"/>
</dbReference>
<dbReference type="GO" id="GO:0004364">
    <property type="term" value="F:glutathione transferase activity"/>
    <property type="evidence" value="ECO:0007669"/>
    <property type="project" value="UniProtKB-EC"/>
</dbReference>
<dbReference type="Gene3D" id="1.20.1050.10">
    <property type="match status" value="1"/>
</dbReference>
<dbReference type="SUPFAM" id="SSF52833">
    <property type="entry name" value="Thioredoxin-like"/>
    <property type="match status" value="1"/>
</dbReference>
<dbReference type="HOGENOM" id="CLU_011226_15_5_5"/>
<dbReference type="CDD" id="cd03046">
    <property type="entry name" value="GST_N_GTT1_like"/>
    <property type="match status" value="1"/>
</dbReference>
<feature type="domain" description="GST C-terminal" evidence="5">
    <location>
        <begin position="117"/>
        <end position="253"/>
    </location>
</feature>
<dbReference type="eggNOG" id="COG0625">
    <property type="taxonomic scope" value="Bacteria"/>
</dbReference>
<feature type="domain" description="GST N-terminal" evidence="4">
    <location>
        <begin position="30"/>
        <end position="111"/>
    </location>
</feature>
<dbReference type="EC" id="2.5.1.18" evidence="1"/>
<dbReference type="InterPro" id="IPR036282">
    <property type="entry name" value="Glutathione-S-Trfase_C_sf"/>
</dbReference>
<dbReference type="InterPro" id="IPR040079">
    <property type="entry name" value="Glutathione_S-Trfase"/>
</dbReference>
<evidence type="ECO:0000313" key="6">
    <source>
        <dbReference type="EMBL" id="CAE25467.1"/>
    </source>
</evidence>
<dbReference type="SFLD" id="SFLDG00358">
    <property type="entry name" value="Main_(cytGST)"/>
    <property type="match status" value="1"/>
</dbReference>
<protein>
    <recommendedName>
        <fullName evidence="1">glutathione transferase</fullName>
        <ecNumber evidence="1">2.5.1.18</ecNumber>
    </recommendedName>
</protein>
<dbReference type="Gene3D" id="3.40.30.10">
    <property type="entry name" value="Glutaredoxin"/>
    <property type="match status" value="1"/>
</dbReference>
<dbReference type="GO" id="GO:0005737">
    <property type="term" value="C:cytoplasm"/>
    <property type="evidence" value="ECO:0007669"/>
    <property type="project" value="UniProtKB-ARBA"/>
</dbReference>
<evidence type="ECO:0000259" key="4">
    <source>
        <dbReference type="PROSITE" id="PS50404"/>
    </source>
</evidence>
<evidence type="ECO:0000259" key="5">
    <source>
        <dbReference type="PROSITE" id="PS50405"/>
    </source>
</evidence>
<dbReference type="DNASU" id="2692783"/>
<gene>
    <name evidence="6" type="primary">gstA3</name>
    <name evidence="6" type="ordered locus">RPA0023</name>
</gene>
<dbReference type="PANTHER" id="PTHR44051">
    <property type="entry name" value="GLUTATHIONE S-TRANSFERASE-RELATED"/>
    <property type="match status" value="1"/>
</dbReference>
<evidence type="ECO:0000256" key="1">
    <source>
        <dbReference type="ARBA" id="ARBA00012452"/>
    </source>
</evidence>
<dbReference type="CDD" id="cd03189">
    <property type="entry name" value="GST_C_GTT1_like"/>
    <property type="match status" value="1"/>
</dbReference>
<proteinExistence type="predicted"/>
<dbReference type="Pfam" id="PF02798">
    <property type="entry name" value="GST_N"/>
    <property type="match status" value="1"/>
</dbReference>
<evidence type="ECO:0000256" key="2">
    <source>
        <dbReference type="ARBA" id="ARBA00022679"/>
    </source>
</evidence>
<dbReference type="InterPro" id="IPR010987">
    <property type="entry name" value="Glutathione-S-Trfase_C-like"/>
</dbReference>
<organism evidence="6">
    <name type="scientific">Rhodopseudomonas palustris (strain ATCC BAA-98 / CGA009)</name>
    <dbReference type="NCBI Taxonomy" id="258594"/>
    <lineage>
        <taxon>Bacteria</taxon>
        <taxon>Pseudomonadati</taxon>
        <taxon>Pseudomonadota</taxon>
        <taxon>Alphaproteobacteria</taxon>
        <taxon>Hyphomicrobiales</taxon>
        <taxon>Nitrobacteraceae</taxon>
        <taxon>Rhodopseudomonas</taxon>
    </lineage>
</organism>
<dbReference type="FunFam" id="3.40.30.10:FF:000156">
    <property type="entry name" value="Glutathione S-transferase 1"/>
    <property type="match status" value="1"/>
</dbReference>
<accession>Q6NDT1</accession>